<feature type="non-terminal residue" evidence="1">
    <location>
        <position position="1"/>
    </location>
</feature>
<dbReference type="Proteomes" id="UP001152795">
    <property type="component" value="Unassembled WGS sequence"/>
</dbReference>
<dbReference type="AlphaFoldDB" id="A0A7D9KB99"/>
<reference evidence="1" key="1">
    <citation type="submission" date="2020-04" db="EMBL/GenBank/DDBJ databases">
        <authorList>
            <person name="Alioto T."/>
            <person name="Alioto T."/>
            <person name="Gomez Garrido J."/>
        </authorList>
    </citation>
    <scope>NUCLEOTIDE SEQUENCE</scope>
    <source>
        <strain evidence="1">A484AB</strain>
    </source>
</reference>
<comment type="caution">
    <text evidence="1">The sequence shown here is derived from an EMBL/GenBank/DDBJ whole genome shotgun (WGS) entry which is preliminary data.</text>
</comment>
<dbReference type="EMBL" id="CACRXK020031227">
    <property type="protein sequence ID" value="CAB4042968.1"/>
    <property type="molecule type" value="Genomic_DNA"/>
</dbReference>
<protein>
    <submittedName>
        <fullName evidence="1">Uncharacterized protein</fullName>
    </submittedName>
</protein>
<evidence type="ECO:0000313" key="1">
    <source>
        <dbReference type="EMBL" id="CAB4042968.1"/>
    </source>
</evidence>
<organism evidence="1 2">
    <name type="scientific">Paramuricea clavata</name>
    <name type="common">Red gorgonian</name>
    <name type="synonym">Violescent sea-whip</name>
    <dbReference type="NCBI Taxonomy" id="317549"/>
    <lineage>
        <taxon>Eukaryota</taxon>
        <taxon>Metazoa</taxon>
        <taxon>Cnidaria</taxon>
        <taxon>Anthozoa</taxon>
        <taxon>Octocorallia</taxon>
        <taxon>Malacalcyonacea</taxon>
        <taxon>Plexauridae</taxon>
        <taxon>Paramuricea</taxon>
    </lineage>
</organism>
<sequence length="177" mass="20302">MVVGKLTGLERRIEGLESSGGGDTRIRRELQELKNKVRDLTTEVRDKDAIIDRLESREIISQYEERIEEKQENLVTSVGKVNGGIVALVERIETIEMRDNAWDLNESKIQAVSAELTTRVQALFTNELKSADTSVRRYVGELEYQNRELFKRIERLENEMLSLKASLTSMTERTEVG</sequence>
<accession>A0A7D9KB99</accession>
<gene>
    <name evidence="1" type="ORF">PACLA_8A078553</name>
</gene>
<proteinExistence type="predicted"/>
<evidence type="ECO:0000313" key="2">
    <source>
        <dbReference type="Proteomes" id="UP001152795"/>
    </source>
</evidence>
<keyword evidence="2" id="KW-1185">Reference proteome</keyword>
<name>A0A7D9KB99_PARCT</name>